<dbReference type="EMBL" id="JAJGNP010000020">
    <property type="protein sequence ID" value="MCC4234458.1"/>
    <property type="molecule type" value="Genomic_DNA"/>
</dbReference>
<dbReference type="Proteomes" id="UP001198830">
    <property type="component" value="Unassembled WGS sequence"/>
</dbReference>
<sequence length="69" mass="8104">MDDLNYLLMREQEELIRYHSAHTPEISSAHRRSAADYNRRIRQHPHPYRSERADGSASFTLSAHVEVRA</sequence>
<protein>
    <submittedName>
        <fullName evidence="1">Uncharacterized protein</fullName>
    </submittedName>
</protein>
<gene>
    <name evidence="1" type="ORF">LL253_17435</name>
</gene>
<evidence type="ECO:0000313" key="2">
    <source>
        <dbReference type="Proteomes" id="UP001198830"/>
    </source>
</evidence>
<evidence type="ECO:0000313" key="1">
    <source>
        <dbReference type="EMBL" id="MCC4234458.1"/>
    </source>
</evidence>
<keyword evidence="2" id="KW-1185">Reference proteome</keyword>
<reference evidence="1 2" key="1">
    <citation type="submission" date="2021-10" db="EMBL/GenBank/DDBJ databases">
        <title>The diversity and Nitrogen Metabolism of Culturable Nitrate-Utilizing Bacteria Within the Oxygen Minimum Zone of the Changjiang (Yangtze River)Estuary.</title>
        <authorList>
            <person name="Zhang D."/>
            <person name="Zheng J."/>
            <person name="Liu S."/>
            <person name="He W."/>
        </authorList>
    </citation>
    <scope>NUCLEOTIDE SEQUENCE [LARGE SCALE GENOMIC DNA]</scope>
    <source>
        <strain evidence="1 2">FXH275-2</strain>
    </source>
</reference>
<name>A0ABS8H8S7_9SPHN</name>
<proteinExistence type="predicted"/>
<comment type="caution">
    <text evidence="1">The sequence shown here is derived from an EMBL/GenBank/DDBJ whole genome shotgun (WGS) entry which is preliminary data.</text>
</comment>
<dbReference type="RefSeq" id="WP_009820997.1">
    <property type="nucleotide sequence ID" value="NZ_JAJGNP010000020.1"/>
</dbReference>
<accession>A0ABS8H8S7</accession>
<organism evidence="1 2">
    <name type="scientific">Sphingobium soli</name>
    <dbReference type="NCBI Taxonomy" id="1591116"/>
    <lineage>
        <taxon>Bacteria</taxon>
        <taxon>Pseudomonadati</taxon>
        <taxon>Pseudomonadota</taxon>
        <taxon>Alphaproteobacteria</taxon>
        <taxon>Sphingomonadales</taxon>
        <taxon>Sphingomonadaceae</taxon>
        <taxon>Sphingobium</taxon>
    </lineage>
</organism>